<dbReference type="EMBL" id="OOIN01000012">
    <property type="protein sequence ID" value="SPO25960.1"/>
    <property type="molecule type" value="Genomic_DNA"/>
</dbReference>
<keyword evidence="6" id="KW-0694">RNA-binding</keyword>
<reference evidence="9 10" key="1">
    <citation type="submission" date="2018-03" db="EMBL/GenBank/DDBJ databases">
        <authorList>
            <person name="Guldener U."/>
        </authorList>
    </citation>
    <scope>NUCLEOTIDE SEQUENCE [LARGE SCALE GENOMIC DNA]</scope>
    <source>
        <strain evidence="9 10">NBRC100155</strain>
    </source>
</reference>
<organism evidence="9 10">
    <name type="scientific">Ustilago trichophora</name>
    <dbReference type="NCBI Taxonomy" id="86804"/>
    <lineage>
        <taxon>Eukaryota</taxon>
        <taxon>Fungi</taxon>
        <taxon>Dikarya</taxon>
        <taxon>Basidiomycota</taxon>
        <taxon>Ustilaginomycotina</taxon>
        <taxon>Ustilaginomycetes</taxon>
        <taxon>Ustilaginales</taxon>
        <taxon>Ustilaginaceae</taxon>
        <taxon>Ustilago</taxon>
    </lineage>
</organism>
<dbReference type="Gene3D" id="2.30.30.850">
    <property type="match status" value="1"/>
</dbReference>
<dbReference type="Pfam" id="PF17917">
    <property type="entry name" value="RT_RNaseH"/>
    <property type="match status" value="1"/>
</dbReference>
<gene>
    <name evidence="9" type="ORF">UTRI_03325</name>
</gene>
<keyword evidence="5" id="KW-0378">Hydrolase</keyword>
<protein>
    <recommendedName>
        <fullName evidence="8">Integrase catalytic domain-containing protein</fullName>
    </recommendedName>
</protein>
<evidence type="ECO:0000259" key="8">
    <source>
        <dbReference type="PROSITE" id="PS50994"/>
    </source>
</evidence>
<evidence type="ECO:0000256" key="6">
    <source>
        <dbReference type="ARBA" id="ARBA00022884"/>
    </source>
</evidence>
<dbReference type="InterPro" id="IPR036397">
    <property type="entry name" value="RNaseH_sf"/>
</dbReference>
<evidence type="ECO:0000313" key="9">
    <source>
        <dbReference type="EMBL" id="SPO25960.1"/>
    </source>
</evidence>
<keyword evidence="4" id="KW-0255">Endonuclease</keyword>
<evidence type="ECO:0000256" key="1">
    <source>
        <dbReference type="ARBA" id="ARBA00022679"/>
    </source>
</evidence>
<name>A0A5C3E738_9BASI</name>
<evidence type="ECO:0000256" key="5">
    <source>
        <dbReference type="ARBA" id="ARBA00022801"/>
    </source>
</evidence>
<dbReference type="GO" id="GO:0003723">
    <property type="term" value="F:RNA binding"/>
    <property type="evidence" value="ECO:0007669"/>
    <property type="project" value="UniProtKB-KW"/>
</dbReference>
<evidence type="ECO:0000313" key="10">
    <source>
        <dbReference type="Proteomes" id="UP000324022"/>
    </source>
</evidence>
<keyword evidence="1" id="KW-0808">Transferase</keyword>
<dbReference type="CDD" id="cd09274">
    <property type="entry name" value="RNase_HI_RT_Ty3"/>
    <property type="match status" value="1"/>
</dbReference>
<feature type="domain" description="Integrase catalytic" evidence="8">
    <location>
        <begin position="233"/>
        <end position="367"/>
    </location>
</feature>
<dbReference type="SUPFAM" id="SSF53098">
    <property type="entry name" value="Ribonuclease H-like"/>
    <property type="match status" value="1"/>
</dbReference>
<dbReference type="SUPFAM" id="SSF56672">
    <property type="entry name" value="DNA/RNA polymerases"/>
    <property type="match status" value="1"/>
</dbReference>
<dbReference type="GO" id="GO:0003964">
    <property type="term" value="F:RNA-directed DNA polymerase activity"/>
    <property type="evidence" value="ECO:0007669"/>
    <property type="project" value="UniProtKB-KW"/>
</dbReference>
<proteinExistence type="predicted"/>
<keyword evidence="10" id="KW-1185">Reference proteome</keyword>
<dbReference type="GO" id="GO:0016787">
    <property type="term" value="F:hydrolase activity"/>
    <property type="evidence" value="ECO:0007669"/>
    <property type="project" value="UniProtKB-KW"/>
</dbReference>
<dbReference type="InterPro" id="IPR041588">
    <property type="entry name" value="Integrase_H2C2"/>
</dbReference>
<sequence length="494" mass="56504">MHPVAFDGRKMSEAELKYPVHEKELLAIRHALRTWRHYILNGCKITILTDHQSLAQMPKTKIASKRLERWIAEFGEYNLDIKYRAGEENTVADAISRQTDFLMSLTAEPDHLEDIKAYLRDGEIPPGPERSLVLEEAGHWRLDADDQLTCILEDGAQAPYLEPMHRLHFLDKMHQSYGHLGAAGLQNLVRTRAYWPQMQTDLSKFCRTCPACQVSQGSRSNQDQELAQVMASSTIQPFERWGIDFIGQLPKTANGNQWILTAIDYATGWPIAKALPDAKAWRVADFIYEEIVLNFGAPKEILSDNGSNFLAKVVEHLLRTIKTRHRLATAYHPRTNGKVEALNGMIGRMLTRLMVGKSTRLWDQYLANAIFACRVRRAKTLHDEKVKLHKLEIGDWVLIQHQNPLKFEAKWFGPYQIMAKQALGTYSLASSSGQTLQVLVHGNWLLKAYPQDNLVEDFWNKPAFQRFFRSLRAVNPDVAGLDQEDLHQDIERSV</sequence>
<dbReference type="GO" id="GO:0015074">
    <property type="term" value="P:DNA integration"/>
    <property type="evidence" value="ECO:0007669"/>
    <property type="project" value="InterPro"/>
</dbReference>
<dbReference type="PANTHER" id="PTHR37984:SF5">
    <property type="entry name" value="PROTEIN NYNRIN-LIKE"/>
    <property type="match status" value="1"/>
</dbReference>
<evidence type="ECO:0000256" key="2">
    <source>
        <dbReference type="ARBA" id="ARBA00022695"/>
    </source>
</evidence>
<accession>A0A5C3E738</accession>
<dbReference type="GO" id="GO:0004519">
    <property type="term" value="F:endonuclease activity"/>
    <property type="evidence" value="ECO:0007669"/>
    <property type="project" value="UniProtKB-KW"/>
</dbReference>
<keyword evidence="7" id="KW-0695">RNA-directed DNA polymerase</keyword>
<dbReference type="InterPro" id="IPR001584">
    <property type="entry name" value="Integrase_cat-core"/>
</dbReference>
<dbReference type="AlphaFoldDB" id="A0A5C3E738"/>
<evidence type="ECO:0000256" key="3">
    <source>
        <dbReference type="ARBA" id="ARBA00022722"/>
    </source>
</evidence>
<dbReference type="Gene3D" id="1.10.340.70">
    <property type="match status" value="1"/>
</dbReference>
<keyword evidence="3" id="KW-0540">Nuclease</keyword>
<evidence type="ECO:0000256" key="7">
    <source>
        <dbReference type="ARBA" id="ARBA00022918"/>
    </source>
</evidence>
<dbReference type="Gene3D" id="3.30.420.10">
    <property type="entry name" value="Ribonuclease H-like superfamily/Ribonuclease H"/>
    <property type="match status" value="1"/>
</dbReference>
<dbReference type="InterPro" id="IPR043502">
    <property type="entry name" value="DNA/RNA_pol_sf"/>
</dbReference>
<evidence type="ECO:0000256" key="4">
    <source>
        <dbReference type="ARBA" id="ARBA00022759"/>
    </source>
</evidence>
<dbReference type="PROSITE" id="PS50994">
    <property type="entry name" value="INTEGRASE"/>
    <property type="match status" value="1"/>
</dbReference>
<dbReference type="OrthoDB" id="3268967at2759"/>
<dbReference type="InterPro" id="IPR050951">
    <property type="entry name" value="Retrovirus_Pol_polyprotein"/>
</dbReference>
<dbReference type="Proteomes" id="UP000324022">
    <property type="component" value="Unassembled WGS sequence"/>
</dbReference>
<dbReference type="Pfam" id="PF17921">
    <property type="entry name" value="Integrase_H2C2"/>
    <property type="match status" value="1"/>
</dbReference>
<dbReference type="Pfam" id="PF00665">
    <property type="entry name" value="rve"/>
    <property type="match status" value="1"/>
</dbReference>
<dbReference type="PANTHER" id="PTHR37984">
    <property type="entry name" value="PROTEIN CBG26694"/>
    <property type="match status" value="1"/>
</dbReference>
<keyword evidence="2" id="KW-0548">Nucleotidyltransferase</keyword>
<dbReference type="InterPro" id="IPR041373">
    <property type="entry name" value="RT_RNaseH"/>
</dbReference>
<dbReference type="GO" id="GO:0005634">
    <property type="term" value="C:nucleus"/>
    <property type="evidence" value="ECO:0007669"/>
    <property type="project" value="UniProtKB-ARBA"/>
</dbReference>
<dbReference type="InterPro" id="IPR012337">
    <property type="entry name" value="RNaseH-like_sf"/>
</dbReference>